<evidence type="ECO:0000256" key="6">
    <source>
        <dbReference type="ARBA" id="ARBA00030350"/>
    </source>
</evidence>
<feature type="non-terminal residue" evidence="7">
    <location>
        <position position="86"/>
    </location>
</feature>
<keyword evidence="4" id="KW-0294">Fucose metabolism</keyword>
<dbReference type="OMA" id="RSTHEMT"/>
<dbReference type="Proteomes" id="UP000824469">
    <property type="component" value="Unassembled WGS sequence"/>
</dbReference>
<keyword evidence="5" id="KW-0119">Carbohydrate metabolism</keyword>
<comment type="similarity">
    <text evidence="1">Belongs to the glycosyltransferase GT106 family.</text>
</comment>
<evidence type="ECO:0000256" key="3">
    <source>
        <dbReference type="ARBA" id="ARBA00022679"/>
    </source>
</evidence>
<keyword evidence="2" id="KW-0328">Glycosyltransferase</keyword>
<feature type="non-terminal residue" evidence="7">
    <location>
        <position position="1"/>
    </location>
</feature>
<dbReference type="InterPro" id="IPR019378">
    <property type="entry name" value="GDP-Fuc_O-FucTrfase"/>
</dbReference>
<reference evidence="7 8" key="1">
    <citation type="journal article" date="2021" name="Nat. Plants">
        <title>The Taxus genome provides insights into paclitaxel biosynthesis.</title>
        <authorList>
            <person name="Xiong X."/>
            <person name="Gou J."/>
            <person name="Liao Q."/>
            <person name="Li Y."/>
            <person name="Zhou Q."/>
            <person name="Bi G."/>
            <person name="Li C."/>
            <person name="Du R."/>
            <person name="Wang X."/>
            <person name="Sun T."/>
            <person name="Guo L."/>
            <person name="Liang H."/>
            <person name="Lu P."/>
            <person name="Wu Y."/>
            <person name="Zhang Z."/>
            <person name="Ro D.K."/>
            <person name="Shang Y."/>
            <person name="Huang S."/>
            <person name="Yan J."/>
        </authorList>
    </citation>
    <scope>NUCLEOTIDE SEQUENCE [LARGE SCALE GENOMIC DNA]</scope>
    <source>
        <strain evidence="7">Ta-2019</strain>
    </source>
</reference>
<dbReference type="GO" id="GO:0016757">
    <property type="term" value="F:glycosyltransferase activity"/>
    <property type="evidence" value="ECO:0007669"/>
    <property type="project" value="UniProtKB-KW"/>
</dbReference>
<dbReference type="Pfam" id="PF10250">
    <property type="entry name" value="O-FucT"/>
    <property type="match status" value="1"/>
</dbReference>
<keyword evidence="3" id="KW-0808">Transferase</keyword>
<organism evidence="7 8">
    <name type="scientific">Taxus chinensis</name>
    <name type="common">Chinese yew</name>
    <name type="synonym">Taxus wallichiana var. chinensis</name>
    <dbReference type="NCBI Taxonomy" id="29808"/>
    <lineage>
        <taxon>Eukaryota</taxon>
        <taxon>Viridiplantae</taxon>
        <taxon>Streptophyta</taxon>
        <taxon>Embryophyta</taxon>
        <taxon>Tracheophyta</taxon>
        <taxon>Spermatophyta</taxon>
        <taxon>Pinopsida</taxon>
        <taxon>Pinidae</taxon>
        <taxon>Conifers II</taxon>
        <taxon>Cupressales</taxon>
        <taxon>Taxaceae</taxon>
        <taxon>Taxus</taxon>
    </lineage>
</organism>
<proteinExistence type="inferred from homology"/>
<evidence type="ECO:0000256" key="4">
    <source>
        <dbReference type="ARBA" id="ARBA00023253"/>
    </source>
</evidence>
<gene>
    <name evidence="7" type="ORF">KI387_034247</name>
</gene>
<protein>
    <recommendedName>
        <fullName evidence="6">O-fucosyltransferase family protein</fullName>
    </recommendedName>
</protein>
<evidence type="ECO:0000313" key="8">
    <source>
        <dbReference type="Proteomes" id="UP000824469"/>
    </source>
</evidence>
<evidence type="ECO:0000313" key="7">
    <source>
        <dbReference type="EMBL" id="KAH9290130.1"/>
    </source>
</evidence>
<evidence type="ECO:0000256" key="1">
    <source>
        <dbReference type="ARBA" id="ARBA00007737"/>
    </source>
</evidence>
<name>A0AA38BUJ9_TAXCH</name>
<comment type="caution">
    <text evidence="7">The sequence shown here is derived from an EMBL/GenBank/DDBJ whole genome shotgun (WGS) entry which is preliminary data.</text>
</comment>
<keyword evidence="8" id="KW-1185">Reference proteome</keyword>
<dbReference type="GO" id="GO:0006004">
    <property type="term" value="P:fucose metabolic process"/>
    <property type="evidence" value="ECO:0007669"/>
    <property type="project" value="UniProtKB-KW"/>
</dbReference>
<dbReference type="AlphaFoldDB" id="A0AA38BUJ9"/>
<accession>A0AA38BUJ9</accession>
<sequence length="86" mass="10118">EFCSIFDVEQLKHSLREDVRIVSSLRSTHEMTRAMEEKRTPLHVNPTWIRSRYLKRFNKQGILLLRRLDSRLSKDLPSSSPAAPLQ</sequence>
<evidence type="ECO:0000256" key="5">
    <source>
        <dbReference type="ARBA" id="ARBA00023277"/>
    </source>
</evidence>
<evidence type="ECO:0000256" key="2">
    <source>
        <dbReference type="ARBA" id="ARBA00022676"/>
    </source>
</evidence>
<dbReference type="EMBL" id="JAHRHJ020003813">
    <property type="protein sequence ID" value="KAH9290130.1"/>
    <property type="molecule type" value="Genomic_DNA"/>
</dbReference>